<dbReference type="GeneID" id="26903425"/>
<keyword evidence="1" id="KW-0233">DNA recombination</keyword>
<accession>A0A0N0VH16</accession>
<dbReference type="RefSeq" id="XP_015662913.1">
    <property type="nucleotide sequence ID" value="XM_015797393.1"/>
</dbReference>
<dbReference type="InterPro" id="IPR002104">
    <property type="entry name" value="Integrase_catalytic"/>
</dbReference>
<gene>
    <name evidence="5" type="ORF">ABB37_01030</name>
    <name evidence="4" type="ORF">ABB37_03134</name>
</gene>
<dbReference type="GO" id="GO:0003677">
    <property type="term" value="F:DNA binding"/>
    <property type="evidence" value="ECO:0007669"/>
    <property type="project" value="InterPro"/>
</dbReference>
<evidence type="ECO:0000313" key="5">
    <source>
        <dbReference type="EMBL" id="KPA84474.1"/>
    </source>
</evidence>
<dbReference type="EMBL" id="LGTL01000004">
    <property type="protein sequence ID" value="KPA83544.1"/>
    <property type="molecule type" value="Genomic_DNA"/>
</dbReference>
<dbReference type="Gene3D" id="1.10.443.10">
    <property type="entry name" value="Intergrase catalytic core"/>
    <property type="match status" value="1"/>
</dbReference>
<sequence length="359" mass="39835">MPTAVPAREEPQAPDRERLKNKESPGLNGRGSRPRGYVCSRHWHVYSQKPAKVSQAAWEKLSPHTRKQHRLAIEDLVNTPHDLLALDLAAAATRLIHRAAKMRKWKASTIVSKFATTHGALMHPPLYTDQPHPISLKESPEWTSAYGRWHQIISSEVPNPPPHVVKTQIDDAARHLQDDPEARLFLQMMWSFAARPGVIGGLRPTDVTLQTPTAVSYPVGLTHRRGKATHFRGPYPVASHLSRQDGSCVAHQMAQRTSEQSLFRPPAAAKKKARAALKRVNPALELASIRKGAVHHLARAGAPEAEIMRLTGHTSLTTLRRYLNYSQQPTREAIPAQDSASTLLHDPTPLATNDQCGTR</sequence>
<feature type="compositionally biased region" description="Basic and acidic residues" evidence="2">
    <location>
        <begin position="7"/>
        <end position="23"/>
    </location>
</feature>
<organism evidence="5 6">
    <name type="scientific">Leptomonas pyrrhocoris</name>
    <name type="common">Firebug parasite</name>
    <dbReference type="NCBI Taxonomy" id="157538"/>
    <lineage>
        <taxon>Eukaryota</taxon>
        <taxon>Discoba</taxon>
        <taxon>Euglenozoa</taxon>
        <taxon>Kinetoplastea</taxon>
        <taxon>Metakinetoplastina</taxon>
        <taxon>Trypanosomatida</taxon>
        <taxon>Trypanosomatidae</taxon>
        <taxon>Leishmaniinae</taxon>
        <taxon>Leptomonas</taxon>
    </lineage>
</organism>
<dbReference type="EMBL" id="LGTL01000002">
    <property type="protein sequence ID" value="KPA84474.1"/>
    <property type="molecule type" value="Genomic_DNA"/>
</dbReference>
<dbReference type="VEuPathDB" id="TriTrypDB:LpyrH10_02_0040"/>
<dbReference type="SUPFAM" id="SSF56349">
    <property type="entry name" value="DNA breaking-rejoining enzymes"/>
    <property type="match status" value="1"/>
</dbReference>
<evidence type="ECO:0000259" key="3">
    <source>
        <dbReference type="PROSITE" id="PS51898"/>
    </source>
</evidence>
<evidence type="ECO:0000256" key="1">
    <source>
        <dbReference type="ARBA" id="ARBA00023172"/>
    </source>
</evidence>
<protein>
    <submittedName>
        <fullName evidence="5">TATE DNA transposon</fullName>
    </submittedName>
</protein>
<feature type="region of interest" description="Disordered" evidence="2">
    <location>
        <begin position="1"/>
        <end position="35"/>
    </location>
</feature>
<dbReference type="AlphaFoldDB" id="A0A0N0VH16"/>
<evidence type="ECO:0000313" key="6">
    <source>
        <dbReference type="Proteomes" id="UP000037923"/>
    </source>
</evidence>
<dbReference type="OrthoDB" id="281891at2759"/>
<dbReference type="GO" id="GO:0006310">
    <property type="term" value="P:DNA recombination"/>
    <property type="evidence" value="ECO:0007669"/>
    <property type="project" value="UniProtKB-KW"/>
</dbReference>
<reference evidence="5 6" key="1">
    <citation type="submission" date="2015-07" db="EMBL/GenBank/DDBJ databases">
        <title>High-quality genome of monoxenous trypanosomatid Leptomonas pyrrhocoris.</title>
        <authorList>
            <person name="Flegontov P."/>
            <person name="Butenko A."/>
            <person name="Firsov S."/>
            <person name="Vlcek C."/>
            <person name="Logacheva M.D."/>
            <person name="Field M."/>
            <person name="Filatov D."/>
            <person name="Flegontova O."/>
            <person name="Gerasimov E."/>
            <person name="Jackson A.P."/>
            <person name="Kelly S."/>
            <person name="Opperdoes F."/>
            <person name="O'Reilly A."/>
            <person name="Votypka J."/>
            <person name="Yurchenko V."/>
            <person name="Lukes J."/>
        </authorList>
    </citation>
    <scope>NUCLEOTIDE SEQUENCE [LARGE SCALE GENOMIC DNA]</scope>
    <source>
        <strain evidence="5">H10</strain>
    </source>
</reference>
<dbReference type="VEuPathDB" id="TriTrypDB:LpyrH10_04_6840"/>
<dbReference type="PROSITE" id="PS51898">
    <property type="entry name" value="TYR_RECOMBINASE"/>
    <property type="match status" value="1"/>
</dbReference>
<dbReference type="InterPro" id="IPR011010">
    <property type="entry name" value="DNA_brk_join_enz"/>
</dbReference>
<dbReference type="GO" id="GO:0015074">
    <property type="term" value="P:DNA integration"/>
    <property type="evidence" value="ECO:0007669"/>
    <property type="project" value="InterPro"/>
</dbReference>
<feature type="domain" description="Tyr recombinase" evidence="3">
    <location>
        <begin position="158"/>
        <end position="335"/>
    </location>
</feature>
<proteinExistence type="predicted"/>
<name>A0A0N0VH16_LEPPY</name>
<keyword evidence="6" id="KW-1185">Reference proteome</keyword>
<dbReference type="RefSeq" id="XP_015661983.1">
    <property type="nucleotide sequence ID" value="XM_015800381.1"/>
</dbReference>
<dbReference type="InterPro" id="IPR013762">
    <property type="entry name" value="Integrase-like_cat_sf"/>
</dbReference>
<feature type="region of interest" description="Disordered" evidence="2">
    <location>
        <begin position="337"/>
        <end position="359"/>
    </location>
</feature>
<evidence type="ECO:0000256" key="2">
    <source>
        <dbReference type="SAM" id="MobiDB-lite"/>
    </source>
</evidence>
<comment type="caution">
    <text evidence="5">The sequence shown here is derived from an EMBL/GenBank/DDBJ whole genome shotgun (WGS) entry which is preliminary data.</text>
</comment>
<evidence type="ECO:0000313" key="4">
    <source>
        <dbReference type="EMBL" id="KPA83544.1"/>
    </source>
</evidence>
<dbReference type="Proteomes" id="UP000037923">
    <property type="component" value="Unassembled WGS sequence"/>
</dbReference>
<feature type="compositionally biased region" description="Polar residues" evidence="2">
    <location>
        <begin position="350"/>
        <end position="359"/>
    </location>
</feature>
<dbReference type="GeneID" id="26901325"/>